<dbReference type="AlphaFoldDB" id="A0A4S2KFX5"/>
<comment type="caution">
    <text evidence="1">The sequence shown here is derived from an EMBL/GenBank/DDBJ whole genome shotgun (WGS) entry which is preliminary data.</text>
</comment>
<protein>
    <submittedName>
        <fullName evidence="1">Uncharacterized protein</fullName>
    </submittedName>
</protein>
<reference evidence="1 2" key="1">
    <citation type="journal article" date="2019" name="Philos. Trans. R. Soc. Lond., B, Biol. Sci.">
        <title>Ant behaviour and brain gene expression of defending hosts depend on the ecological success of the intruding social parasite.</title>
        <authorList>
            <person name="Kaur R."/>
            <person name="Stoldt M."/>
            <person name="Jongepier E."/>
            <person name="Feldmeyer B."/>
            <person name="Menzel F."/>
            <person name="Bornberg-Bauer E."/>
            <person name="Foitzik S."/>
        </authorList>
    </citation>
    <scope>NUCLEOTIDE SEQUENCE [LARGE SCALE GENOMIC DNA]</scope>
    <source>
        <tissue evidence="1">Whole body</tissue>
    </source>
</reference>
<name>A0A4S2KFX5_9HYME</name>
<evidence type="ECO:0000313" key="1">
    <source>
        <dbReference type="EMBL" id="TGZ46498.1"/>
    </source>
</evidence>
<organism evidence="1 2">
    <name type="scientific">Temnothorax longispinosus</name>
    <dbReference type="NCBI Taxonomy" id="300112"/>
    <lineage>
        <taxon>Eukaryota</taxon>
        <taxon>Metazoa</taxon>
        <taxon>Ecdysozoa</taxon>
        <taxon>Arthropoda</taxon>
        <taxon>Hexapoda</taxon>
        <taxon>Insecta</taxon>
        <taxon>Pterygota</taxon>
        <taxon>Neoptera</taxon>
        <taxon>Endopterygota</taxon>
        <taxon>Hymenoptera</taxon>
        <taxon>Apocrita</taxon>
        <taxon>Aculeata</taxon>
        <taxon>Formicoidea</taxon>
        <taxon>Formicidae</taxon>
        <taxon>Myrmicinae</taxon>
        <taxon>Temnothorax</taxon>
    </lineage>
</organism>
<keyword evidence="2" id="KW-1185">Reference proteome</keyword>
<sequence length="76" mass="9073">MFTTNYNVFQMEQMASLEDADLTNGEQVDLELFSDNLNETFQTRKQNMRLIQKSITDLDLDIEVYIVKERNKMYLQ</sequence>
<dbReference type="Proteomes" id="UP000310200">
    <property type="component" value="Unassembled WGS sequence"/>
</dbReference>
<accession>A0A4S2KFX5</accession>
<evidence type="ECO:0000313" key="2">
    <source>
        <dbReference type="Proteomes" id="UP000310200"/>
    </source>
</evidence>
<proteinExistence type="predicted"/>
<gene>
    <name evidence="1" type="ORF">DBV15_11690</name>
</gene>
<dbReference type="EMBL" id="QBLH01002873">
    <property type="protein sequence ID" value="TGZ46498.1"/>
    <property type="molecule type" value="Genomic_DNA"/>
</dbReference>